<comment type="function">
    <text evidence="10">Phosphorylates Ins(1,3,4,5,6)P5 at position 2 to form Ins(1,2,3,4,5,6)P6 (InsP6 or phytate).</text>
</comment>
<evidence type="ECO:0000256" key="2">
    <source>
        <dbReference type="ARBA" id="ARBA00003979"/>
    </source>
</evidence>
<dbReference type="Gene3D" id="3.30.200.110">
    <property type="entry name" value="Inositol-pentakisphosphate 2-kinase, N-lobe"/>
    <property type="match status" value="1"/>
</dbReference>
<gene>
    <name evidence="11" type="ORF">BD289DRAFT_167674</name>
</gene>
<dbReference type="InParanoid" id="A0A2T3AEA7"/>
<dbReference type="GO" id="GO:0005634">
    <property type="term" value="C:nucleus"/>
    <property type="evidence" value="ECO:0007669"/>
    <property type="project" value="TreeGrafter"/>
</dbReference>
<evidence type="ECO:0000256" key="9">
    <source>
        <dbReference type="ARBA" id="ARBA00022840"/>
    </source>
</evidence>
<proteinExistence type="inferred from homology"/>
<evidence type="ECO:0000256" key="5">
    <source>
        <dbReference type="ARBA" id="ARBA00014846"/>
    </source>
</evidence>
<evidence type="ECO:0000256" key="8">
    <source>
        <dbReference type="ARBA" id="ARBA00022777"/>
    </source>
</evidence>
<dbReference type="PANTHER" id="PTHR14456">
    <property type="entry name" value="INOSITOL POLYPHOSPHATE KINASE 1"/>
    <property type="match status" value="1"/>
</dbReference>
<evidence type="ECO:0000256" key="6">
    <source>
        <dbReference type="ARBA" id="ARBA00022679"/>
    </source>
</evidence>
<organism evidence="11 12">
    <name type="scientific">Coniella lustricola</name>
    <dbReference type="NCBI Taxonomy" id="2025994"/>
    <lineage>
        <taxon>Eukaryota</taxon>
        <taxon>Fungi</taxon>
        <taxon>Dikarya</taxon>
        <taxon>Ascomycota</taxon>
        <taxon>Pezizomycotina</taxon>
        <taxon>Sordariomycetes</taxon>
        <taxon>Sordariomycetidae</taxon>
        <taxon>Diaporthales</taxon>
        <taxon>Schizoparmaceae</taxon>
        <taxon>Coniella</taxon>
    </lineage>
</organism>
<keyword evidence="6 10" id="KW-0808">Transferase</keyword>
<evidence type="ECO:0000313" key="12">
    <source>
        <dbReference type="Proteomes" id="UP000241462"/>
    </source>
</evidence>
<dbReference type="InterPro" id="IPR043001">
    <property type="entry name" value="IP5_2-K_N_lobe"/>
</dbReference>
<dbReference type="GO" id="GO:0035299">
    <property type="term" value="F:inositol-1,3,4,5,6-pentakisphosphate 2-kinase activity"/>
    <property type="evidence" value="ECO:0007669"/>
    <property type="project" value="UniProtKB-EC"/>
</dbReference>
<keyword evidence="9 10" id="KW-0067">ATP-binding</keyword>
<dbReference type="PANTHER" id="PTHR14456:SF2">
    <property type="entry name" value="INOSITOL-PENTAKISPHOSPHATE 2-KINASE"/>
    <property type="match status" value="1"/>
</dbReference>
<dbReference type="Proteomes" id="UP000241462">
    <property type="component" value="Unassembled WGS sequence"/>
</dbReference>
<name>A0A2T3AEA7_9PEZI</name>
<protein>
    <recommendedName>
        <fullName evidence="5 10">Inositol-pentakisphosphate 2-kinase</fullName>
        <ecNumber evidence="4 10">2.7.1.158</ecNumber>
    </recommendedName>
</protein>
<evidence type="ECO:0000313" key="11">
    <source>
        <dbReference type="EMBL" id="PSR93965.1"/>
    </source>
</evidence>
<dbReference type="STRING" id="2025994.A0A2T3AEA7"/>
<keyword evidence="8 10" id="KW-0418">Kinase</keyword>
<dbReference type="EC" id="2.7.1.158" evidence="4 10"/>
<evidence type="ECO:0000256" key="1">
    <source>
        <dbReference type="ARBA" id="ARBA00001774"/>
    </source>
</evidence>
<comment type="catalytic activity">
    <reaction evidence="1 10">
        <text>1D-myo-inositol 1,3,4,5,6-pentakisphosphate + ATP = 1D-myo-inositol hexakisphosphate + ADP + H(+)</text>
        <dbReference type="Rhea" id="RHEA:20313"/>
        <dbReference type="ChEBI" id="CHEBI:15378"/>
        <dbReference type="ChEBI" id="CHEBI:30616"/>
        <dbReference type="ChEBI" id="CHEBI:57733"/>
        <dbReference type="ChEBI" id="CHEBI:58130"/>
        <dbReference type="ChEBI" id="CHEBI:456216"/>
        <dbReference type="EC" id="2.7.1.158"/>
    </reaction>
</comment>
<comment type="domain">
    <text evidence="10">The EXKPK motif is conserved in inositol-pentakisphosphate 2-kinases of both family 1 and 2.</text>
</comment>
<accession>A0A2T3AEA7</accession>
<comment type="similarity">
    <text evidence="3">Belongs to the IPK1 type 1 family.</text>
</comment>
<dbReference type="GO" id="GO:0032958">
    <property type="term" value="P:inositol phosphate biosynthetic process"/>
    <property type="evidence" value="ECO:0007669"/>
    <property type="project" value="TreeGrafter"/>
</dbReference>
<dbReference type="GO" id="GO:0005524">
    <property type="term" value="F:ATP binding"/>
    <property type="evidence" value="ECO:0007669"/>
    <property type="project" value="UniProtKB-KW"/>
</dbReference>
<reference evidence="11 12" key="1">
    <citation type="journal article" date="2018" name="Mycol. Prog.">
        <title>Coniella lustricola, a new species from submerged detritus.</title>
        <authorList>
            <person name="Raudabaugh D.B."/>
            <person name="Iturriaga T."/>
            <person name="Carver A."/>
            <person name="Mondo S."/>
            <person name="Pangilinan J."/>
            <person name="Lipzen A."/>
            <person name="He G."/>
            <person name="Amirebrahimi M."/>
            <person name="Grigoriev I.V."/>
            <person name="Miller A.N."/>
        </authorList>
    </citation>
    <scope>NUCLEOTIDE SEQUENCE [LARGE SCALE GENOMIC DNA]</scope>
    <source>
        <strain evidence="11 12">B22-T-1</strain>
    </source>
</reference>
<keyword evidence="7 10" id="KW-0547">Nucleotide-binding</keyword>
<dbReference type="Pfam" id="PF06090">
    <property type="entry name" value="Ins_P5_2-kin"/>
    <property type="match status" value="1"/>
</dbReference>
<evidence type="ECO:0000256" key="4">
    <source>
        <dbReference type="ARBA" id="ARBA00012023"/>
    </source>
</evidence>
<dbReference type="EMBL" id="KZ678403">
    <property type="protein sequence ID" value="PSR93965.1"/>
    <property type="molecule type" value="Genomic_DNA"/>
</dbReference>
<sequence length="340" mass="39334">MEAIPARACCKFVGEGRANVVFSITGADGHLNLQGQLLRVPKQTSNAYPYSRLQQYWETEVLPRFGPQDLVQQRLVRLPSEKAFFERLNQQLHMLDARGLRRRDFMGQTVSFHVQYGMLVDDMRAETARHGPSTMHEIKPKWLAQSPRAPRGAHQCRNCARELWRNMKNKTRTQVFCPLNLVKAADFPDEDRVAADVGAALIRCHNVPEAEARILTAWLRTCTLFKRLRRVQWENDHRADIKDEGGYCLAMTLRDCSLFVVAPTKPDVKPHEVVAKLGDMDMKNFAAKKEYWSRMEQEFHDSGVYWNDTALARATTDCQLPFYKARRDLSDELRRYYVDT</sequence>
<keyword evidence="12" id="KW-1185">Reference proteome</keyword>
<comment type="function">
    <text evidence="2">Has kinase activity and phosphorylates inositol-1,3,4,5,6-pentakisphosphate (Ins(1,3,4,5,6)P5) to produce 1,2,3,4,5,6-hexakisphosphate (InsP6), also known as phytate.</text>
</comment>
<dbReference type="OrthoDB" id="272370at2759"/>
<dbReference type="InterPro" id="IPR009286">
    <property type="entry name" value="Ins_P5_2-kin"/>
</dbReference>
<evidence type="ECO:0000256" key="7">
    <source>
        <dbReference type="ARBA" id="ARBA00022741"/>
    </source>
</evidence>
<evidence type="ECO:0000256" key="3">
    <source>
        <dbReference type="ARBA" id="ARBA00008305"/>
    </source>
</evidence>
<dbReference type="AlphaFoldDB" id="A0A2T3AEA7"/>
<evidence type="ECO:0000256" key="10">
    <source>
        <dbReference type="RuleBase" id="RU364126"/>
    </source>
</evidence>